<evidence type="ECO:0000256" key="5">
    <source>
        <dbReference type="ARBA" id="ARBA00022692"/>
    </source>
</evidence>
<dbReference type="InterPro" id="IPR002010">
    <property type="entry name" value="T3SS_IM_R"/>
</dbReference>
<evidence type="ECO:0000256" key="10">
    <source>
        <dbReference type="RuleBase" id="RU362071"/>
    </source>
</evidence>
<keyword evidence="4 10" id="KW-1003">Cell membrane</keyword>
<dbReference type="PRINTS" id="PR00953">
    <property type="entry name" value="TYPE3IMRPROT"/>
</dbReference>
<keyword evidence="11" id="KW-0966">Cell projection</keyword>
<keyword evidence="5 10" id="KW-0812">Transmembrane</keyword>
<keyword evidence="11" id="KW-0282">Flagellum</keyword>
<dbReference type="PANTHER" id="PTHR30065:SF8">
    <property type="entry name" value="FLAGELLAR BIOSYNTHETIC PROTEIN FLIR"/>
    <property type="match status" value="1"/>
</dbReference>
<sequence>MGNEPIMQASHYLQSLLGYWWPFCRIMAVFSLAPMFSHKSLSIRARVLLAMALTVVLTAALPPTAPIDPLSMKGILTALEQIAMGLLLGVALMLVFTVFTLIGDIVSTQLGLSMAVFNDPMNGVSSASIVYQLYFILLALLFFATDGHLVIVTIIYQSFIFWPTGSGIHFDGLQTIAMSLSWVISAALLIALPIVFCMTLVQFCFGLLNRISPAMNLFSLGFPMAIIAGLTLIYLTLPNLSEAYLHLTRELLGNIGEILRSGRDV</sequence>
<dbReference type="GO" id="GO:0005886">
    <property type="term" value="C:plasma membrane"/>
    <property type="evidence" value="ECO:0007669"/>
    <property type="project" value="UniProtKB-SubCell"/>
</dbReference>
<feature type="transmembrane region" description="Helical" evidence="10">
    <location>
        <begin position="133"/>
        <end position="162"/>
    </location>
</feature>
<feature type="transmembrane region" description="Helical" evidence="10">
    <location>
        <begin position="82"/>
        <end position="112"/>
    </location>
</feature>
<dbReference type="GO" id="GO:0006605">
    <property type="term" value="P:protein targeting"/>
    <property type="evidence" value="ECO:0007669"/>
    <property type="project" value="UniProtKB-UniRule"/>
</dbReference>
<evidence type="ECO:0000256" key="6">
    <source>
        <dbReference type="ARBA" id="ARBA00022989"/>
    </source>
</evidence>
<comment type="similarity">
    <text evidence="2 10">Belongs to the FliR/MopE/SpaR family.</text>
</comment>
<dbReference type="InterPro" id="IPR006303">
    <property type="entry name" value="FliR"/>
</dbReference>
<evidence type="ECO:0000256" key="3">
    <source>
        <dbReference type="ARBA" id="ARBA00021717"/>
    </source>
</evidence>
<dbReference type="Pfam" id="PF01311">
    <property type="entry name" value="Bac_export_1"/>
    <property type="match status" value="1"/>
</dbReference>
<evidence type="ECO:0000256" key="1">
    <source>
        <dbReference type="ARBA" id="ARBA00002578"/>
    </source>
</evidence>
<evidence type="ECO:0000256" key="2">
    <source>
        <dbReference type="ARBA" id="ARBA00009772"/>
    </source>
</evidence>
<feature type="transmembrane region" description="Helical" evidence="10">
    <location>
        <begin position="45"/>
        <end position="62"/>
    </location>
</feature>
<dbReference type="GO" id="GO:0009425">
    <property type="term" value="C:bacterial-type flagellum basal body"/>
    <property type="evidence" value="ECO:0007669"/>
    <property type="project" value="UniProtKB-SubCell"/>
</dbReference>
<dbReference type="GO" id="GO:0044780">
    <property type="term" value="P:bacterial-type flagellum assembly"/>
    <property type="evidence" value="ECO:0007669"/>
    <property type="project" value="UniProtKB-UniRule"/>
</dbReference>
<dbReference type="PANTHER" id="PTHR30065">
    <property type="entry name" value="FLAGELLAR BIOSYNTHETIC PROTEIN FLIR"/>
    <property type="match status" value="1"/>
</dbReference>
<evidence type="ECO:0000256" key="7">
    <source>
        <dbReference type="ARBA" id="ARBA00023136"/>
    </source>
</evidence>
<accession>A0A5S5BB58</accession>
<comment type="subcellular location">
    <subcellularLocation>
        <location evidence="10">Cell membrane</location>
        <topology evidence="10">Multi-pass membrane protein</topology>
    </subcellularLocation>
    <subcellularLocation>
        <location evidence="10">Bacterial flagellum basal body</location>
    </subcellularLocation>
</comment>
<evidence type="ECO:0000313" key="11">
    <source>
        <dbReference type="EMBL" id="TYP64301.1"/>
    </source>
</evidence>
<comment type="caution">
    <text evidence="11">The sequence shown here is derived from an EMBL/GenBank/DDBJ whole genome shotgun (WGS) entry which is preliminary data.</text>
</comment>
<comment type="function">
    <text evidence="1 10">Role in flagellar biosynthesis.</text>
</comment>
<evidence type="ECO:0000256" key="8">
    <source>
        <dbReference type="ARBA" id="ARBA00023143"/>
    </source>
</evidence>
<evidence type="ECO:0000256" key="9">
    <source>
        <dbReference type="NCBIfam" id="TIGR01400"/>
    </source>
</evidence>
<gene>
    <name evidence="11" type="ORF">A9A72_1231087</name>
</gene>
<dbReference type="NCBIfam" id="TIGR01400">
    <property type="entry name" value="fliR"/>
    <property type="match status" value="1"/>
</dbReference>
<evidence type="ECO:0000313" key="12">
    <source>
        <dbReference type="Proteomes" id="UP000324282"/>
    </source>
</evidence>
<feature type="transmembrane region" description="Helical" evidence="10">
    <location>
        <begin position="12"/>
        <end position="33"/>
    </location>
</feature>
<dbReference type="Proteomes" id="UP000324282">
    <property type="component" value="Unassembled WGS sequence"/>
</dbReference>
<reference evidence="11 12" key="1">
    <citation type="submission" date="2019-07" db="EMBL/GenBank/DDBJ databases">
        <title>Deep subsurface shale carbon reservoir microbial communities from Ohio and West Virginia, USA.</title>
        <authorList>
            <person name="Wrighton K."/>
        </authorList>
    </citation>
    <scope>NUCLEOTIDE SEQUENCE [LARGE SCALE GENOMIC DNA]</scope>
    <source>
        <strain evidence="11 12">NP_8Ht</strain>
    </source>
</reference>
<dbReference type="AlphaFoldDB" id="A0A5S5BB58"/>
<evidence type="ECO:0000256" key="4">
    <source>
        <dbReference type="ARBA" id="ARBA00022475"/>
    </source>
</evidence>
<feature type="transmembrane region" description="Helical" evidence="10">
    <location>
        <begin position="182"/>
        <end position="205"/>
    </location>
</feature>
<proteinExistence type="inferred from homology"/>
<organism evidence="11 12">
    <name type="scientific">Stutzerimonas stutzeri</name>
    <name type="common">Pseudomonas stutzeri</name>
    <dbReference type="NCBI Taxonomy" id="316"/>
    <lineage>
        <taxon>Bacteria</taxon>
        <taxon>Pseudomonadati</taxon>
        <taxon>Pseudomonadota</taxon>
        <taxon>Gammaproteobacteria</taxon>
        <taxon>Pseudomonadales</taxon>
        <taxon>Pseudomonadaceae</taxon>
        <taxon>Stutzerimonas</taxon>
    </lineage>
</organism>
<keyword evidence="8 10" id="KW-0975">Bacterial flagellum</keyword>
<dbReference type="EMBL" id="VNHQ01000013">
    <property type="protein sequence ID" value="TYP64301.1"/>
    <property type="molecule type" value="Genomic_DNA"/>
</dbReference>
<keyword evidence="6 10" id="KW-1133">Transmembrane helix</keyword>
<protein>
    <recommendedName>
        <fullName evidence="3 9">Flagellar biosynthetic protein FliR</fullName>
    </recommendedName>
</protein>
<feature type="transmembrane region" description="Helical" evidence="10">
    <location>
        <begin position="217"/>
        <end position="237"/>
    </location>
</feature>
<name>A0A5S5BB58_STUST</name>
<keyword evidence="11" id="KW-0969">Cilium</keyword>
<keyword evidence="7 10" id="KW-0472">Membrane</keyword>